<evidence type="ECO:0000256" key="2">
    <source>
        <dbReference type="ARBA" id="ARBA00022490"/>
    </source>
</evidence>
<reference evidence="8 9" key="1">
    <citation type="submission" date="2017-02" db="EMBL/GenBank/DDBJ databases">
        <authorList>
            <person name="Peterson S.W."/>
        </authorList>
    </citation>
    <scope>NUCLEOTIDE SEQUENCE [LARGE SCALE GENOMIC DNA]</scope>
    <source>
        <strain evidence="8 9">ATCC BAA-908</strain>
    </source>
</reference>
<dbReference type="SUPFAM" id="SSF51569">
    <property type="entry name" value="Aldolase"/>
    <property type="match status" value="1"/>
</dbReference>
<evidence type="ECO:0000256" key="5">
    <source>
        <dbReference type="ARBA" id="ARBA00048791"/>
    </source>
</evidence>
<dbReference type="GO" id="GO:0016052">
    <property type="term" value="P:carbohydrate catabolic process"/>
    <property type="evidence" value="ECO:0007669"/>
    <property type="project" value="TreeGrafter"/>
</dbReference>
<feature type="active site" description="Proton donor/acceptor" evidence="7">
    <location>
        <position position="92"/>
    </location>
</feature>
<dbReference type="HAMAP" id="MF_00114">
    <property type="entry name" value="DeoC_type1"/>
    <property type="match status" value="1"/>
</dbReference>
<keyword evidence="4 7" id="KW-0704">Schiff base</keyword>
<sequence length="246" mass="26185">MKKETVAKMIDHTLLAPTAGIRDIVKLCTQAEVYHFASVCINPYFVAAAKNELSNSDVHICTVVGFPLGSNTTEVKRFEAVSAIKNGADEIDMVMNVGAAIDCRFNDVETDIHGVVCACREEAERLGRKVIVKVILETCFLDDPTIATACQCAVRAGADFVKTSTGFAAPKGIDGNLLPNGASVHHVQLMRKTVGEDFGVKASGGIRSARSAASMILAGATRIGTSSGIQILDAWDESIELPETTR</sequence>
<gene>
    <name evidence="7" type="primary">deoC</name>
    <name evidence="8" type="ORF">SAMN02745149_01145</name>
</gene>
<dbReference type="Proteomes" id="UP000190423">
    <property type="component" value="Unassembled WGS sequence"/>
</dbReference>
<keyword evidence="2 7" id="KW-0963">Cytoplasm</keyword>
<organism evidence="8 9">
    <name type="scientific">Treponema porcinum</name>
    <dbReference type="NCBI Taxonomy" id="261392"/>
    <lineage>
        <taxon>Bacteria</taxon>
        <taxon>Pseudomonadati</taxon>
        <taxon>Spirochaetota</taxon>
        <taxon>Spirochaetia</taxon>
        <taxon>Spirochaetales</taxon>
        <taxon>Treponemataceae</taxon>
        <taxon>Treponema</taxon>
    </lineage>
</organism>
<comment type="catalytic activity">
    <reaction evidence="5 7">
        <text>2-deoxy-D-ribose 5-phosphate = D-glyceraldehyde 3-phosphate + acetaldehyde</text>
        <dbReference type="Rhea" id="RHEA:12821"/>
        <dbReference type="ChEBI" id="CHEBI:15343"/>
        <dbReference type="ChEBI" id="CHEBI:59776"/>
        <dbReference type="ChEBI" id="CHEBI:62877"/>
        <dbReference type="EC" id="4.1.2.4"/>
    </reaction>
</comment>
<dbReference type="SMART" id="SM01133">
    <property type="entry name" value="DeoC"/>
    <property type="match status" value="1"/>
</dbReference>
<dbReference type="EC" id="4.1.2.4" evidence="7"/>
<dbReference type="GO" id="GO:0006018">
    <property type="term" value="P:2-deoxyribose 1-phosphate catabolic process"/>
    <property type="evidence" value="ECO:0007669"/>
    <property type="project" value="UniProtKB-UniRule"/>
</dbReference>
<protein>
    <recommendedName>
        <fullName evidence="7">Deoxyribose-phosphate aldolase</fullName>
        <shortName evidence="7">DERA</shortName>
        <ecNumber evidence="7">4.1.2.4</ecNumber>
    </recommendedName>
    <alternativeName>
        <fullName evidence="7">2-deoxy-D-ribose 5-phosphate aldolase</fullName>
    </alternativeName>
    <alternativeName>
        <fullName evidence="7">Phosphodeoxyriboaldolase</fullName>
        <shortName evidence="7">Deoxyriboaldolase</shortName>
    </alternativeName>
</protein>
<dbReference type="RefSeq" id="WP_078933052.1">
    <property type="nucleotide sequence ID" value="NZ_FUWG01000007.1"/>
</dbReference>
<dbReference type="Gene3D" id="3.20.20.70">
    <property type="entry name" value="Aldolase class I"/>
    <property type="match status" value="1"/>
</dbReference>
<dbReference type="PANTHER" id="PTHR10889:SF1">
    <property type="entry name" value="DEOXYRIBOSE-PHOSPHATE ALDOLASE"/>
    <property type="match status" value="1"/>
</dbReference>
<dbReference type="Pfam" id="PF01791">
    <property type="entry name" value="DeoC"/>
    <property type="match status" value="1"/>
</dbReference>
<comment type="pathway">
    <text evidence="7">Carbohydrate degradation; 2-deoxy-D-ribose 1-phosphate degradation; D-glyceraldehyde 3-phosphate and acetaldehyde from 2-deoxy-alpha-D-ribose 1-phosphate: step 2/2.</text>
</comment>
<feature type="active site" description="Proton donor/acceptor" evidence="7">
    <location>
        <position position="201"/>
    </location>
</feature>
<dbReference type="GO" id="GO:0009264">
    <property type="term" value="P:deoxyribonucleotide catabolic process"/>
    <property type="evidence" value="ECO:0007669"/>
    <property type="project" value="UniProtKB-UniRule"/>
</dbReference>
<dbReference type="InterPro" id="IPR013785">
    <property type="entry name" value="Aldolase_TIM"/>
</dbReference>
<comment type="subcellular location">
    <subcellularLocation>
        <location evidence="7">Cytoplasm</location>
    </subcellularLocation>
</comment>
<comment type="similarity">
    <text evidence="1 7">Belongs to the DeoC/FbaB aldolase family. DeoC type 1 subfamily.</text>
</comment>
<dbReference type="PANTHER" id="PTHR10889">
    <property type="entry name" value="DEOXYRIBOSE-PHOSPHATE ALDOLASE"/>
    <property type="match status" value="1"/>
</dbReference>
<accession>A0A1T4KDT4</accession>
<dbReference type="OrthoDB" id="9778711at2"/>
<evidence type="ECO:0000256" key="1">
    <source>
        <dbReference type="ARBA" id="ARBA00010936"/>
    </source>
</evidence>
<evidence type="ECO:0000313" key="8">
    <source>
        <dbReference type="EMBL" id="SJZ40569.1"/>
    </source>
</evidence>
<dbReference type="UniPathway" id="UPA00002">
    <property type="reaction ID" value="UER00468"/>
</dbReference>
<dbReference type="InterPro" id="IPR002915">
    <property type="entry name" value="DeoC/FbaB/LacD_aldolase"/>
</dbReference>
<dbReference type="EMBL" id="FUWG01000007">
    <property type="protein sequence ID" value="SJZ40569.1"/>
    <property type="molecule type" value="Genomic_DNA"/>
</dbReference>
<keyword evidence="3 7" id="KW-0456">Lyase</keyword>
<dbReference type="GeneID" id="78316443"/>
<dbReference type="PIRSF" id="PIRSF001357">
    <property type="entry name" value="DeoC"/>
    <property type="match status" value="1"/>
</dbReference>
<name>A0A1T4KDT4_TREPO</name>
<evidence type="ECO:0000256" key="4">
    <source>
        <dbReference type="ARBA" id="ARBA00023270"/>
    </source>
</evidence>
<evidence type="ECO:0000256" key="7">
    <source>
        <dbReference type="HAMAP-Rule" id="MF_00114"/>
    </source>
</evidence>
<dbReference type="GO" id="GO:0005737">
    <property type="term" value="C:cytoplasm"/>
    <property type="evidence" value="ECO:0007669"/>
    <property type="project" value="UniProtKB-SubCell"/>
</dbReference>
<dbReference type="InterPro" id="IPR028581">
    <property type="entry name" value="DeoC_typeI"/>
</dbReference>
<dbReference type="GO" id="GO:0004139">
    <property type="term" value="F:deoxyribose-phosphate aldolase activity"/>
    <property type="evidence" value="ECO:0007669"/>
    <property type="project" value="UniProtKB-UniRule"/>
</dbReference>
<dbReference type="CDD" id="cd00959">
    <property type="entry name" value="DeoC"/>
    <property type="match status" value="1"/>
</dbReference>
<comment type="function">
    <text evidence="6 7">Catalyzes a reversible aldol reaction between acetaldehyde and D-glyceraldehyde 3-phosphate to generate 2-deoxy-D-ribose 5-phosphate.</text>
</comment>
<dbReference type="FunFam" id="3.20.20.70:FF:000044">
    <property type="entry name" value="Deoxyribose-phosphate aldolase"/>
    <property type="match status" value="1"/>
</dbReference>
<dbReference type="STRING" id="261392.SAMN02745149_01145"/>
<feature type="active site" description="Schiff-base intermediate with acetaldehyde" evidence="7">
    <location>
        <position position="162"/>
    </location>
</feature>
<evidence type="ECO:0000313" key="9">
    <source>
        <dbReference type="Proteomes" id="UP000190423"/>
    </source>
</evidence>
<evidence type="ECO:0000256" key="6">
    <source>
        <dbReference type="ARBA" id="ARBA00056337"/>
    </source>
</evidence>
<proteinExistence type="inferred from homology"/>
<dbReference type="AlphaFoldDB" id="A0A1T4KDT4"/>
<keyword evidence="9" id="KW-1185">Reference proteome</keyword>
<evidence type="ECO:0000256" key="3">
    <source>
        <dbReference type="ARBA" id="ARBA00023239"/>
    </source>
</evidence>
<dbReference type="InterPro" id="IPR011343">
    <property type="entry name" value="DeoC"/>
</dbReference>
<dbReference type="NCBIfam" id="TIGR00126">
    <property type="entry name" value="deoC"/>
    <property type="match status" value="1"/>
</dbReference>